<gene>
    <name evidence="1" type="ORF">SDC9_168045</name>
</gene>
<proteinExistence type="predicted"/>
<organism evidence="1">
    <name type="scientific">bioreactor metagenome</name>
    <dbReference type="NCBI Taxonomy" id="1076179"/>
    <lineage>
        <taxon>unclassified sequences</taxon>
        <taxon>metagenomes</taxon>
        <taxon>ecological metagenomes</taxon>
    </lineage>
</organism>
<comment type="caution">
    <text evidence="1">The sequence shown here is derived from an EMBL/GenBank/DDBJ whole genome shotgun (WGS) entry which is preliminary data.</text>
</comment>
<dbReference type="EMBL" id="VSSQ01068479">
    <property type="protein sequence ID" value="MPN20666.1"/>
    <property type="molecule type" value="Genomic_DNA"/>
</dbReference>
<reference evidence="1" key="1">
    <citation type="submission" date="2019-08" db="EMBL/GenBank/DDBJ databases">
        <authorList>
            <person name="Kucharzyk K."/>
            <person name="Murdoch R.W."/>
            <person name="Higgins S."/>
            <person name="Loffler F."/>
        </authorList>
    </citation>
    <scope>NUCLEOTIDE SEQUENCE</scope>
</reference>
<accession>A0A645G3G3</accession>
<dbReference type="AlphaFoldDB" id="A0A645G3G3"/>
<evidence type="ECO:0000313" key="1">
    <source>
        <dbReference type="EMBL" id="MPN20666.1"/>
    </source>
</evidence>
<protein>
    <submittedName>
        <fullName evidence="1">Uncharacterized protein</fullName>
    </submittedName>
</protein>
<sequence>MDVVFGTFRPQNPAVNAHHGIIKVDHHIAEQPEIKENVHIQGRRNYSCRVNPNVFLDRKIDTRNSKKSGDCFQENFKSRVGSVWFQEKVMEIHGLKDNSLI</sequence>
<name>A0A645G3G3_9ZZZZ</name>